<proteinExistence type="predicted"/>
<dbReference type="PROSITE" id="PS50088">
    <property type="entry name" value="ANK_REPEAT"/>
    <property type="match status" value="4"/>
</dbReference>
<dbReference type="SMART" id="SM00248">
    <property type="entry name" value="ANK"/>
    <property type="match status" value="10"/>
</dbReference>
<dbReference type="InterPro" id="IPR001810">
    <property type="entry name" value="F-box_dom"/>
</dbReference>
<dbReference type="PANTHER" id="PTHR24198">
    <property type="entry name" value="ANKYRIN REPEAT AND PROTEIN KINASE DOMAIN-CONTAINING PROTEIN"/>
    <property type="match status" value="1"/>
</dbReference>
<comment type="caution">
    <text evidence="5">The sequence shown here is derived from an EMBL/GenBank/DDBJ whole genome shotgun (WGS) entry which is preliminary data.</text>
</comment>
<dbReference type="GO" id="GO:0005737">
    <property type="term" value="C:cytoplasm"/>
    <property type="evidence" value="ECO:0007669"/>
    <property type="project" value="TreeGrafter"/>
</dbReference>
<evidence type="ECO:0000313" key="6">
    <source>
        <dbReference type="Proteomes" id="UP000190744"/>
    </source>
</evidence>
<feature type="repeat" description="ANK" evidence="3">
    <location>
        <begin position="467"/>
        <end position="494"/>
    </location>
</feature>
<evidence type="ECO:0000256" key="3">
    <source>
        <dbReference type="PROSITE-ProRule" id="PRU00023"/>
    </source>
</evidence>
<feature type="repeat" description="ANK" evidence="3">
    <location>
        <begin position="367"/>
        <end position="399"/>
    </location>
</feature>
<dbReference type="PANTHER" id="PTHR24198:SF165">
    <property type="entry name" value="ANKYRIN REPEAT-CONTAINING PROTEIN-RELATED"/>
    <property type="match status" value="1"/>
</dbReference>
<dbReference type="Proteomes" id="UP000190744">
    <property type="component" value="Unassembled WGS sequence"/>
</dbReference>
<evidence type="ECO:0000256" key="2">
    <source>
        <dbReference type="ARBA" id="ARBA00023043"/>
    </source>
</evidence>
<name>A0A1S9RF40_PENBI</name>
<evidence type="ECO:0000313" key="5">
    <source>
        <dbReference type="EMBL" id="OOQ84154.1"/>
    </source>
</evidence>
<dbReference type="AlphaFoldDB" id="A0A1S9RF40"/>
<evidence type="ECO:0000259" key="4">
    <source>
        <dbReference type="PROSITE" id="PS50181"/>
    </source>
</evidence>
<feature type="repeat" description="ANK" evidence="3">
    <location>
        <begin position="335"/>
        <end position="367"/>
    </location>
</feature>
<organism evidence="5 6">
    <name type="scientific">Penicillium brasilianum</name>
    <dbReference type="NCBI Taxonomy" id="104259"/>
    <lineage>
        <taxon>Eukaryota</taxon>
        <taxon>Fungi</taxon>
        <taxon>Dikarya</taxon>
        <taxon>Ascomycota</taxon>
        <taxon>Pezizomycotina</taxon>
        <taxon>Eurotiomycetes</taxon>
        <taxon>Eurotiomycetidae</taxon>
        <taxon>Eurotiales</taxon>
        <taxon>Aspergillaceae</taxon>
        <taxon>Penicillium</taxon>
    </lineage>
</organism>
<keyword evidence="2 3" id="KW-0040">ANK repeat</keyword>
<dbReference type="PRINTS" id="PR01415">
    <property type="entry name" value="ANKYRIN"/>
</dbReference>
<reference evidence="6" key="1">
    <citation type="submission" date="2015-09" db="EMBL/GenBank/DDBJ databases">
        <authorList>
            <person name="Fill T.P."/>
            <person name="Baretta J.F."/>
            <person name="de Almeida L.G."/>
            <person name="Rocha M."/>
            <person name="de Souza D.H."/>
            <person name="Malavazi I."/>
            <person name="Cerdeira L.T."/>
            <person name="Hong H."/>
            <person name="Samborskyy M."/>
            <person name="de Vasconcelos A.T."/>
            <person name="Leadlay P."/>
            <person name="Rodrigues-Filho E."/>
        </authorList>
    </citation>
    <scope>NUCLEOTIDE SEQUENCE [LARGE SCALE GENOMIC DNA]</scope>
    <source>
        <strain evidence="6">LaBioMMi 136</strain>
    </source>
</reference>
<protein>
    <recommendedName>
        <fullName evidence="4">F-box domain-containing protein</fullName>
    </recommendedName>
</protein>
<feature type="repeat" description="ANK" evidence="3">
    <location>
        <begin position="191"/>
        <end position="223"/>
    </location>
</feature>
<accession>A0A1S9RF40</accession>
<dbReference type="Pfam" id="PF12796">
    <property type="entry name" value="Ank_2"/>
    <property type="match status" value="4"/>
</dbReference>
<dbReference type="EMBL" id="LJBN01000184">
    <property type="protein sequence ID" value="OOQ84154.1"/>
    <property type="molecule type" value="Genomic_DNA"/>
</dbReference>
<dbReference type="InterPro" id="IPR036770">
    <property type="entry name" value="Ankyrin_rpt-contain_sf"/>
</dbReference>
<gene>
    <name evidence="5" type="ORF">PEBR_31567</name>
</gene>
<evidence type="ECO:0000256" key="1">
    <source>
        <dbReference type="ARBA" id="ARBA00022737"/>
    </source>
</evidence>
<sequence>MPPSALDHGGGWGGTCRNVLRGRTFLTGTDSFPSVSSLTSSLCYSTGLIFDKCHVLSMSLLSLPNELLRQIVAGLKAPEDLTSLARLNRDFNRTFQPWIYDNEIGLDGGHKVLVFATQMGHIHTVQLLLRLNADRVIRGKNQLDPNGLMDDDHFRYRGLRPLAWSSIRGDLDMTSLLLGLHGISVNIKCQKGRTPLSFATEKGHADIVRLLLEAGADPNTQDDIMRTPLHWAGSPQPAKEPRNIPGHDEILKLDPRFSFHCPVEAYFEEDIAGSISWDDAQNFHRYCTDCPEAKNLDQSPHLAPISSSWSSGEHYEELLKLLRQHGGNTDLMDEKLRTPFCWAAACGYLPLMELLLDHGASLDLPESYRSPLSWAAENGRISAVQFLVDRGMSIEPQGENCISPLSYAAMKGHYNLVQLLVGKTVRRECEYFCSDWSPLTWAAVAGHEDVVELLLSSHLQKWPGLPIGSTALCWAACRGYTDLIHMLLAAGAEIAPFPKIYDQLTPLQLATRNKHEDTVKYLLHTGKADINAIDSHGWTALTWTLSTLYDTANNEKDARIKQHLLDHGADSSCGVWEVKNRRAPHLFYRWQPPTHSKRNGRWPITFRVLSRSERLCISYFVPGLAPAWMRRFEGWSYHRQDSEQATIMLI</sequence>
<keyword evidence="1" id="KW-0677">Repeat</keyword>
<dbReference type="PROSITE" id="PS50181">
    <property type="entry name" value="FBOX"/>
    <property type="match status" value="1"/>
</dbReference>
<dbReference type="PROSITE" id="PS50297">
    <property type="entry name" value="ANK_REP_REGION"/>
    <property type="match status" value="2"/>
</dbReference>
<feature type="domain" description="F-box" evidence="4">
    <location>
        <begin position="57"/>
        <end position="92"/>
    </location>
</feature>
<dbReference type="InterPro" id="IPR002110">
    <property type="entry name" value="Ankyrin_rpt"/>
</dbReference>
<dbReference type="SUPFAM" id="SSF48403">
    <property type="entry name" value="Ankyrin repeat"/>
    <property type="match status" value="2"/>
</dbReference>
<dbReference type="Gene3D" id="1.25.40.20">
    <property type="entry name" value="Ankyrin repeat-containing domain"/>
    <property type="match status" value="3"/>
</dbReference>